<dbReference type="GO" id="GO:0005737">
    <property type="term" value="C:cytoplasm"/>
    <property type="evidence" value="ECO:0007669"/>
    <property type="project" value="TreeGrafter"/>
</dbReference>
<evidence type="ECO:0000313" key="2">
    <source>
        <dbReference type="EMBL" id="TCC36315.1"/>
    </source>
</evidence>
<protein>
    <recommendedName>
        <fullName evidence="1">Condensation domain-containing protein</fullName>
    </recommendedName>
</protein>
<organism evidence="2 3">
    <name type="scientific">Kribbella speibonae</name>
    <dbReference type="NCBI Taxonomy" id="1572660"/>
    <lineage>
        <taxon>Bacteria</taxon>
        <taxon>Bacillati</taxon>
        <taxon>Actinomycetota</taxon>
        <taxon>Actinomycetes</taxon>
        <taxon>Propionibacteriales</taxon>
        <taxon>Kribbellaceae</taxon>
        <taxon>Kribbella</taxon>
    </lineage>
</organism>
<dbReference type="EMBL" id="SJKC01000003">
    <property type="protein sequence ID" value="TCC36315.1"/>
    <property type="molecule type" value="Genomic_DNA"/>
</dbReference>
<dbReference type="Gene3D" id="3.30.559.10">
    <property type="entry name" value="Chloramphenicol acetyltransferase-like domain"/>
    <property type="match status" value="1"/>
</dbReference>
<dbReference type="Pfam" id="PF00668">
    <property type="entry name" value="Condensation"/>
    <property type="match status" value="1"/>
</dbReference>
<dbReference type="PANTHER" id="PTHR45527">
    <property type="entry name" value="NONRIBOSOMAL PEPTIDE SYNTHETASE"/>
    <property type="match status" value="1"/>
</dbReference>
<dbReference type="InterPro" id="IPR023213">
    <property type="entry name" value="CAT-like_dom_sf"/>
</dbReference>
<proteinExistence type="predicted"/>
<evidence type="ECO:0000313" key="3">
    <source>
        <dbReference type="Proteomes" id="UP000294225"/>
    </source>
</evidence>
<dbReference type="GO" id="GO:0031177">
    <property type="term" value="F:phosphopantetheine binding"/>
    <property type="evidence" value="ECO:0007669"/>
    <property type="project" value="TreeGrafter"/>
</dbReference>
<dbReference type="GO" id="GO:0003824">
    <property type="term" value="F:catalytic activity"/>
    <property type="evidence" value="ECO:0007669"/>
    <property type="project" value="InterPro"/>
</dbReference>
<dbReference type="RefSeq" id="WP_131498141.1">
    <property type="nucleotide sequence ID" value="NZ_SJKC01000003.1"/>
</dbReference>
<feature type="domain" description="Condensation" evidence="1">
    <location>
        <begin position="37"/>
        <end position="458"/>
    </location>
</feature>
<gene>
    <name evidence="2" type="ORF">E0H92_27060</name>
</gene>
<dbReference type="PANTHER" id="PTHR45527:SF1">
    <property type="entry name" value="FATTY ACID SYNTHASE"/>
    <property type="match status" value="1"/>
</dbReference>
<dbReference type="AlphaFoldDB" id="A0A4R0J4U9"/>
<evidence type="ECO:0000259" key="1">
    <source>
        <dbReference type="Pfam" id="PF00668"/>
    </source>
</evidence>
<dbReference type="Proteomes" id="UP000294225">
    <property type="component" value="Unassembled WGS sequence"/>
</dbReference>
<dbReference type="Gene3D" id="3.30.559.30">
    <property type="entry name" value="Nonribosomal peptide synthetase, condensation domain"/>
    <property type="match status" value="1"/>
</dbReference>
<dbReference type="InterPro" id="IPR001242">
    <property type="entry name" value="Condensation_dom"/>
</dbReference>
<dbReference type="GO" id="GO:0044550">
    <property type="term" value="P:secondary metabolite biosynthetic process"/>
    <property type="evidence" value="ECO:0007669"/>
    <property type="project" value="TreeGrafter"/>
</dbReference>
<dbReference type="GO" id="GO:0043041">
    <property type="term" value="P:amino acid activation for nonribosomal peptide biosynthetic process"/>
    <property type="evidence" value="ECO:0007669"/>
    <property type="project" value="TreeGrafter"/>
</dbReference>
<dbReference type="SUPFAM" id="SSF52777">
    <property type="entry name" value="CoA-dependent acyltransferases"/>
    <property type="match status" value="2"/>
</dbReference>
<accession>A0A4R0J4U9</accession>
<sequence>MTNDDFTVWSRCVDAVRSAVPFPAVGEVVRADLMYSQEFYWNFYYAVPEHNGVLLDWAWTVPEGVTVADVAVALNQLVERRVALRTKYPVSLLGLPMQCVHPAFDVPILTWQDTTGGGLRELTDELSRRPIDPAVDWPIRAGVLLRGEVPVSMVLVFNHLTLDGISTAILRDEFLALLKDPQGLPEVIGREPISQAAYEKTASEVGRHERVLAYWRRCFEQMPNMMFTNYRKGESGSPGREGGTSFTAATLSTVELVAAAEMIAARHRLSSSTIFLTAYVAVLSIITGHRRCSLYVASANRFDPEVQPSVGCFFQCGIMVADILPEMTVLQAAKRLRAQSLTSYGNAHHSFWNAKELAVRAADERGVALRVGVYYNFTQPQEATYRDELQRTAVTDASSLQLTWEEDVDWEDYDTDLYLRVVPNDPKGLFLLAHDSVLSRDEMERILTAMVTLISLWAEDSAIRQANISHLGEKLGLERRQRTAHWTCVDHCWINVSELTDLLCAIPAVITASVFSDGAGDEQTLIAYLASSDPEIEPNFLRRRLLGSLATHPNIMVPHRFVVCTQAPVPNDEQGWKVLPVATEGDGKDPLHLDPSTREEMALLAVLETFNPGMVKNMARSYVLANGRAAVVPAIIGRLALEGYSGILPEDLLGPQPLSAVAAMLQKCPRP</sequence>
<reference evidence="2 3" key="1">
    <citation type="submission" date="2019-02" db="EMBL/GenBank/DDBJ databases">
        <title>Kribbella capetownensis sp. nov. and Kribbella speibonae sp. nov., isolated from soil.</title>
        <authorList>
            <person name="Curtis S.M."/>
            <person name="Norton I."/>
            <person name="Everest G.J."/>
            <person name="Meyers P.R."/>
        </authorList>
    </citation>
    <scope>NUCLEOTIDE SEQUENCE [LARGE SCALE GENOMIC DNA]</scope>
    <source>
        <strain evidence="2 3">YM55</strain>
    </source>
</reference>
<name>A0A4R0J4U9_9ACTN</name>
<comment type="caution">
    <text evidence="2">The sequence shown here is derived from an EMBL/GenBank/DDBJ whole genome shotgun (WGS) entry which is preliminary data.</text>
</comment>
<dbReference type="GO" id="GO:0008610">
    <property type="term" value="P:lipid biosynthetic process"/>
    <property type="evidence" value="ECO:0007669"/>
    <property type="project" value="UniProtKB-ARBA"/>
</dbReference>